<keyword evidence="11" id="KW-0325">Glycoprotein</keyword>
<dbReference type="GO" id="GO:0007043">
    <property type="term" value="P:cell-cell junction assembly"/>
    <property type="evidence" value="ECO:0007669"/>
    <property type="project" value="TreeGrafter"/>
</dbReference>
<dbReference type="GO" id="GO:0007156">
    <property type="term" value="P:homophilic cell adhesion via plasma membrane adhesion molecules"/>
    <property type="evidence" value="ECO:0007669"/>
    <property type="project" value="InterPro"/>
</dbReference>
<feature type="domain" description="Cadherin" evidence="18">
    <location>
        <begin position="465"/>
        <end position="569"/>
    </location>
</feature>
<dbReference type="SUPFAM" id="SSF49313">
    <property type="entry name" value="Cadherin-like"/>
    <property type="match status" value="5"/>
</dbReference>
<dbReference type="Pfam" id="PF00028">
    <property type="entry name" value="Cadherin"/>
    <property type="match status" value="5"/>
</dbReference>
<dbReference type="GO" id="GO:0000902">
    <property type="term" value="P:cell morphogenesis"/>
    <property type="evidence" value="ECO:0007669"/>
    <property type="project" value="TreeGrafter"/>
</dbReference>
<evidence type="ECO:0000313" key="20">
    <source>
        <dbReference type="RefSeq" id="XP_032816580.1"/>
    </source>
</evidence>
<evidence type="ECO:0000256" key="14">
    <source>
        <dbReference type="RuleBase" id="RU004357"/>
    </source>
</evidence>
<keyword evidence="9 16" id="KW-1133">Transmembrane helix</keyword>
<evidence type="ECO:0000256" key="15">
    <source>
        <dbReference type="SAM" id="MobiDB-lite"/>
    </source>
</evidence>
<feature type="domain" description="Cadherin" evidence="18">
    <location>
        <begin position="329"/>
        <end position="464"/>
    </location>
</feature>
<feature type="chain" id="PRO_5044709342" evidence="17">
    <location>
        <begin position="23"/>
        <end position="905"/>
    </location>
</feature>
<comment type="function">
    <text evidence="14">Cadherins are calcium-dependent cell adhesion proteins.</text>
</comment>
<evidence type="ECO:0000256" key="4">
    <source>
        <dbReference type="ARBA" id="ARBA00022723"/>
    </source>
</evidence>
<dbReference type="AlphaFoldDB" id="A0AAJ7TEW9"/>
<proteinExistence type="predicted"/>
<dbReference type="Gene3D" id="2.60.40.60">
    <property type="entry name" value="Cadherins"/>
    <property type="match status" value="5"/>
</dbReference>
<feature type="compositionally biased region" description="Low complexity" evidence="15">
    <location>
        <begin position="60"/>
        <end position="80"/>
    </location>
</feature>
<evidence type="ECO:0000256" key="11">
    <source>
        <dbReference type="ARBA" id="ARBA00023180"/>
    </source>
</evidence>
<sequence length="905" mass="95346">MAATAFLLALCLTLLGVHQAAAIDVDAKAGLKSDAGDRKVPSLVAPGSAAGDAGVPPSGTSTSSSASSTSSSTSSSASSAVAQPREGEVARRARPGHVGRAHDAKRGRTRTKRGWVWNQFFVLEEYMGNDPLHVGKLHSDSDKGDGSVKYILSGDGAGTLFVVDDRTGDVHATRRLDREEQAYYTLTAQAIDRRTGHPMEPPSEFIVKVQDVNDNEPRFLEGPYRASVPEMANVGTPVIRVTATDADDPTYGSSARVVYSLLEGHPYFSVDPHTGEIRTALPNMDREAREEYRVVIQGKDMGGHQGGLSGTTTVTISLSDVNDNPPKFARSTYPLSVSEAAGVRSVVGRIRADDADVGENAAMAYTLIESDAPGMFDVTTDSDTQEAVITLKKPLDFENRESYTLRVQAANTHVDSRYSGVGSARGVILGGAGGGGGGAPLGGPFRDTALVRVAVKDEDEPPVFGAGEYRMEVPENGTEGAYVGSVSARDPDRAKLPVRYYIDRNTDFELFFNIEPNSGALSTARALDREASAWHNLSVFAQEEGNVASKSRVRVSVRVTDVNDNAPAIAAPDPPDATVCENARPGKLIQTIGAVDRDEPLPGQRFFFSLSADNPNFTIVDNGDNTAGLVTRRHGYRRRDDGPHLVPVAVSDGGSPSLTGTGTLTVRVCACDAEGAVLSCTAEALALPAGLSPKALIAMLACLLLLLIIVVLCVTLRRRRKEPLMAESEGDVRETVVSYDDEGGGEEDTEAFDIAALKRSENGDASGRRDVKPAEPQLPPGARRVWDDRISPGFVLGVAGAPSSGSGSGGIASGAGGDMGGFLLDMLRRADGDPQAPPYDSLQAFAYEGQGSLAGSLSSLESRASSSGAGADPDADHCYDYLANWGPRFGKLAGLYATVEGKAED</sequence>
<evidence type="ECO:0000256" key="1">
    <source>
        <dbReference type="ARBA" id="ARBA00004251"/>
    </source>
</evidence>
<evidence type="ECO:0000256" key="13">
    <source>
        <dbReference type="RuleBase" id="RU003318"/>
    </source>
</evidence>
<dbReference type="InterPro" id="IPR020894">
    <property type="entry name" value="Cadherin_CS"/>
</dbReference>
<keyword evidence="7 12" id="KW-0106">Calcium</keyword>
<evidence type="ECO:0000256" key="6">
    <source>
        <dbReference type="ARBA" id="ARBA00022737"/>
    </source>
</evidence>
<dbReference type="PANTHER" id="PTHR24027">
    <property type="entry name" value="CADHERIN-23"/>
    <property type="match status" value="1"/>
</dbReference>
<comment type="subcellular location">
    <subcellularLocation>
        <location evidence="1 13">Cell membrane</location>
        <topology evidence="1 13">Single-pass type I membrane protein</topology>
    </subcellularLocation>
</comment>
<evidence type="ECO:0000256" key="7">
    <source>
        <dbReference type="ARBA" id="ARBA00022837"/>
    </source>
</evidence>
<evidence type="ECO:0000259" key="18">
    <source>
        <dbReference type="PROSITE" id="PS50268"/>
    </source>
</evidence>
<dbReference type="GO" id="GO:0016339">
    <property type="term" value="P:calcium-dependent cell-cell adhesion via plasma membrane cell adhesion molecules"/>
    <property type="evidence" value="ECO:0007669"/>
    <property type="project" value="TreeGrafter"/>
</dbReference>
<dbReference type="InterPro" id="IPR015919">
    <property type="entry name" value="Cadherin-like_sf"/>
</dbReference>
<evidence type="ECO:0000256" key="9">
    <source>
        <dbReference type="ARBA" id="ARBA00022989"/>
    </source>
</evidence>
<gene>
    <name evidence="20 21 22" type="primary">LOC116945961</name>
</gene>
<organism evidence="19 20">
    <name type="scientific">Petromyzon marinus</name>
    <name type="common">Sea lamprey</name>
    <dbReference type="NCBI Taxonomy" id="7757"/>
    <lineage>
        <taxon>Eukaryota</taxon>
        <taxon>Metazoa</taxon>
        <taxon>Chordata</taxon>
        <taxon>Craniata</taxon>
        <taxon>Vertebrata</taxon>
        <taxon>Cyclostomata</taxon>
        <taxon>Hyperoartia</taxon>
        <taxon>Petromyzontiformes</taxon>
        <taxon>Petromyzontidae</taxon>
        <taxon>Petromyzon</taxon>
    </lineage>
</organism>
<dbReference type="GO" id="GO:0005509">
    <property type="term" value="F:calcium ion binding"/>
    <property type="evidence" value="ECO:0007669"/>
    <property type="project" value="UniProtKB-UniRule"/>
</dbReference>
<dbReference type="FunFam" id="2.60.40.60:FF:000009">
    <property type="entry name" value="Cadherin 24"/>
    <property type="match status" value="1"/>
</dbReference>
<evidence type="ECO:0000256" key="16">
    <source>
        <dbReference type="SAM" id="Phobius"/>
    </source>
</evidence>
<dbReference type="FunFam" id="2.60.40.60:FF:000008">
    <property type="entry name" value="Cadherin 24"/>
    <property type="match status" value="1"/>
</dbReference>
<feature type="domain" description="Cadherin" evidence="18">
    <location>
        <begin position="571"/>
        <end position="678"/>
    </location>
</feature>
<dbReference type="PROSITE" id="PS00232">
    <property type="entry name" value="CADHERIN_1"/>
    <property type="match status" value="2"/>
</dbReference>
<evidence type="ECO:0000256" key="8">
    <source>
        <dbReference type="ARBA" id="ARBA00022889"/>
    </source>
</evidence>
<keyword evidence="3 13" id="KW-0812">Transmembrane</keyword>
<accession>A0AAJ7TEW9</accession>
<dbReference type="InterPro" id="IPR027397">
    <property type="entry name" value="Catenin-bd_sf"/>
</dbReference>
<name>A0AAJ7TEW9_PETMA</name>
<dbReference type="Gene3D" id="4.10.900.10">
    <property type="entry name" value="TCF3-CBD (Catenin binding domain)"/>
    <property type="match status" value="1"/>
</dbReference>
<dbReference type="InterPro" id="IPR002126">
    <property type="entry name" value="Cadherin-like_dom"/>
</dbReference>
<keyword evidence="10 16" id="KW-0472">Membrane</keyword>
<dbReference type="CDD" id="cd11304">
    <property type="entry name" value="Cadherin_repeat"/>
    <property type="match status" value="5"/>
</dbReference>
<keyword evidence="4" id="KW-0479">Metal-binding</keyword>
<dbReference type="GO" id="GO:0044331">
    <property type="term" value="P:cell-cell adhesion mediated by cadherin"/>
    <property type="evidence" value="ECO:0007669"/>
    <property type="project" value="TreeGrafter"/>
</dbReference>
<keyword evidence="5 17" id="KW-0732">Signal</keyword>
<dbReference type="FunFam" id="4.10.900.10:FF:000001">
    <property type="entry name" value="Cadherin 2"/>
    <property type="match status" value="1"/>
</dbReference>
<evidence type="ECO:0000256" key="3">
    <source>
        <dbReference type="ARBA" id="ARBA00022692"/>
    </source>
</evidence>
<evidence type="ECO:0000256" key="5">
    <source>
        <dbReference type="ARBA" id="ARBA00022729"/>
    </source>
</evidence>
<keyword evidence="2" id="KW-1003">Cell membrane</keyword>
<feature type="transmembrane region" description="Helical" evidence="16">
    <location>
        <begin position="695"/>
        <end position="716"/>
    </location>
</feature>
<dbReference type="GO" id="GO:0016477">
    <property type="term" value="P:cell migration"/>
    <property type="evidence" value="ECO:0007669"/>
    <property type="project" value="TreeGrafter"/>
</dbReference>
<keyword evidence="8 13" id="KW-0130">Cell adhesion</keyword>
<dbReference type="RefSeq" id="XP_032816580.1">
    <property type="nucleotide sequence ID" value="XM_032960689.1"/>
</dbReference>
<evidence type="ECO:0000256" key="10">
    <source>
        <dbReference type="ARBA" id="ARBA00023136"/>
    </source>
</evidence>
<dbReference type="Pfam" id="PF01049">
    <property type="entry name" value="CADH_Y-type_LIR"/>
    <property type="match status" value="1"/>
</dbReference>
<feature type="compositionally biased region" description="Basic and acidic residues" evidence="15">
    <location>
        <begin position="763"/>
        <end position="773"/>
    </location>
</feature>
<keyword evidence="19" id="KW-1185">Reference proteome</keyword>
<evidence type="ECO:0000256" key="12">
    <source>
        <dbReference type="PROSITE-ProRule" id="PRU00043"/>
    </source>
</evidence>
<evidence type="ECO:0000313" key="21">
    <source>
        <dbReference type="RefSeq" id="XP_032816581.1"/>
    </source>
</evidence>
<feature type="region of interest" description="Disordered" evidence="15">
    <location>
        <begin position="42"/>
        <end position="109"/>
    </location>
</feature>
<evidence type="ECO:0000256" key="2">
    <source>
        <dbReference type="ARBA" id="ARBA00022475"/>
    </source>
</evidence>
<dbReference type="InterPro" id="IPR039808">
    <property type="entry name" value="Cadherin"/>
</dbReference>
<dbReference type="KEGG" id="pmrn:116945961"/>
<dbReference type="InterPro" id="IPR000233">
    <property type="entry name" value="Cadherin_Y-type_LIR"/>
</dbReference>
<dbReference type="GO" id="GO:0008013">
    <property type="term" value="F:beta-catenin binding"/>
    <property type="evidence" value="ECO:0007669"/>
    <property type="project" value="TreeGrafter"/>
</dbReference>
<feature type="domain" description="Cadherin" evidence="18">
    <location>
        <begin position="139"/>
        <end position="219"/>
    </location>
</feature>
<dbReference type="RefSeq" id="XP_032816581.1">
    <property type="nucleotide sequence ID" value="XM_032960690.1"/>
</dbReference>
<dbReference type="GO" id="GO:0005912">
    <property type="term" value="C:adherens junction"/>
    <property type="evidence" value="ECO:0007669"/>
    <property type="project" value="TreeGrafter"/>
</dbReference>
<evidence type="ECO:0000256" key="17">
    <source>
        <dbReference type="SAM" id="SignalP"/>
    </source>
</evidence>
<dbReference type="FunFam" id="2.60.40.60:FF:000012">
    <property type="entry name" value="Cadherin 24"/>
    <property type="match status" value="1"/>
</dbReference>
<dbReference type="PRINTS" id="PR00205">
    <property type="entry name" value="CADHERIN"/>
</dbReference>
<feature type="domain" description="Cadherin" evidence="18">
    <location>
        <begin position="220"/>
        <end position="328"/>
    </location>
</feature>
<reference evidence="20 21" key="1">
    <citation type="submission" date="2025-04" db="UniProtKB">
        <authorList>
            <consortium name="RefSeq"/>
        </authorList>
    </citation>
    <scope>IDENTIFICATION</scope>
    <source>
        <tissue evidence="20 21">Sperm</tissue>
    </source>
</reference>
<feature type="region of interest" description="Disordered" evidence="15">
    <location>
        <begin position="763"/>
        <end position="783"/>
    </location>
</feature>
<protein>
    <submittedName>
        <fullName evidence="20 21">Cadherin-7-like</fullName>
    </submittedName>
</protein>
<dbReference type="GO" id="GO:0045296">
    <property type="term" value="F:cadherin binding"/>
    <property type="evidence" value="ECO:0007669"/>
    <property type="project" value="TreeGrafter"/>
</dbReference>
<evidence type="ECO:0000313" key="22">
    <source>
        <dbReference type="RefSeq" id="XP_032816582.1"/>
    </source>
</evidence>
<dbReference type="PANTHER" id="PTHR24027:SF422">
    <property type="entry name" value="CADHERIN DOMAIN-CONTAINING PROTEIN"/>
    <property type="match status" value="1"/>
</dbReference>
<dbReference type="FunFam" id="2.60.40.60:FF:000017">
    <property type="entry name" value="Cadherin 24"/>
    <property type="match status" value="1"/>
</dbReference>
<feature type="signal peptide" evidence="17">
    <location>
        <begin position="1"/>
        <end position="22"/>
    </location>
</feature>
<dbReference type="SMART" id="SM00112">
    <property type="entry name" value="CA"/>
    <property type="match status" value="5"/>
</dbReference>
<dbReference type="FunFam" id="2.60.40.60:FF:000014">
    <property type="entry name" value="Cadherin 8"/>
    <property type="match status" value="1"/>
</dbReference>
<dbReference type="GO" id="GO:0034332">
    <property type="term" value="P:adherens junction organization"/>
    <property type="evidence" value="ECO:0007669"/>
    <property type="project" value="TreeGrafter"/>
</dbReference>
<keyword evidence="6" id="KW-0677">Repeat</keyword>
<evidence type="ECO:0000313" key="19">
    <source>
        <dbReference type="Proteomes" id="UP001318040"/>
    </source>
</evidence>
<dbReference type="Proteomes" id="UP001318040">
    <property type="component" value="Chromosome 25"/>
</dbReference>
<dbReference type="PROSITE" id="PS50268">
    <property type="entry name" value="CADHERIN_2"/>
    <property type="match status" value="5"/>
</dbReference>
<dbReference type="RefSeq" id="XP_032816582.1">
    <property type="nucleotide sequence ID" value="XM_032960691.1"/>
</dbReference>
<dbReference type="GO" id="GO:0016342">
    <property type="term" value="C:catenin complex"/>
    <property type="evidence" value="ECO:0007669"/>
    <property type="project" value="TreeGrafter"/>
</dbReference>